<sequence>MSTGHCPIQFVDGKVVLFNKVGLVPKKKEK</sequence>
<organism evidence="1">
    <name type="scientific">Anguilla anguilla</name>
    <name type="common">European freshwater eel</name>
    <name type="synonym">Muraena anguilla</name>
    <dbReference type="NCBI Taxonomy" id="7936"/>
    <lineage>
        <taxon>Eukaryota</taxon>
        <taxon>Metazoa</taxon>
        <taxon>Chordata</taxon>
        <taxon>Craniata</taxon>
        <taxon>Vertebrata</taxon>
        <taxon>Euteleostomi</taxon>
        <taxon>Actinopterygii</taxon>
        <taxon>Neopterygii</taxon>
        <taxon>Teleostei</taxon>
        <taxon>Anguilliformes</taxon>
        <taxon>Anguillidae</taxon>
        <taxon>Anguilla</taxon>
    </lineage>
</organism>
<name>A0A0E9VRU8_ANGAN</name>
<proteinExistence type="predicted"/>
<reference evidence="1" key="1">
    <citation type="submission" date="2014-11" db="EMBL/GenBank/DDBJ databases">
        <authorList>
            <person name="Amaro Gonzalez C."/>
        </authorList>
    </citation>
    <scope>NUCLEOTIDE SEQUENCE</scope>
</reference>
<reference evidence="1" key="2">
    <citation type="journal article" date="2015" name="Fish Shellfish Immunol.">
        <title>Early steps in the European eel (Anguilla anguilla)-Vibrio vulnificus interaction in the gills: Role of the RtxA13 toxin.</title>
        <authorList>
            <person name="Callol A."/>
            <person name="Pajuelo D."/>
            <person name="Ebbesson L."/>
            <person name="Teles M."/>
            <person name="MacKenzie S."/>
            <person name="Amaro C."/>
        </authorList>
    </citation>
    <scope>NUCLEOTIDE SEQUENCE</scope>
</reference>
<accession>A0A0E9VRU8</accession>
<evidence type="ECO:0000313" key="1">
    <source>
        <dbReference type="EMBL" id="JAH80115.1"/>
    </source>
</evidence>
<dbReference type="AlphaFoldDB" id="A0A0E9VRU8"/>
<dbReference type="EMBL" id="GBXM01028462">
    <property type="protein sequence ID" value="JAH80115.1"/>
    <property type="molecule type" value="Transcribed_RNA"/>
</dbReference>
<protein>
    <submittedName>
        <fullName evidence="1">Uncharacterized protein</fullName>
    </submittedName>
</protein>